<feature type="region of interest" description="Disordered" evidence="1">
    <location>
        <begin position="1"/>
        <end position="95"/>
    </location>
</feature>
<evidence type="ECO:0008006" key="4">
    <source>
        <dbReference type="Google" id="ProtNLM"/>
    </source>
</evidence>
<evidence type="ECO:0000313" key="2">
    <source>
        <dbReference type="EMBL" id="MBB6547692.1"/>
    </source>
</evidence>
<comment type="caution">
    <text evidence="2">The sequence shown here is derived from an EMBL/GenBank/DDBJ whole genome shotgun (WGS) entry which is preliminary data.</text>
</comment>
<proteinExistence type="predicted"/>
<name>A0A7X0NQD5_9ACTN</name>
<reference evidence="2 3" key="1">
    <citation type="submission" date="2020-08" db="EMBL/GenBank/DDBJ databases">
        <title>Sequencing the genomes of 1000 actinobacteria strains.</title>
        <authorList>
            <person name="Klenk H.-P."/>
        </authorList>
    </citation>
    <scope>NUCLEOTIDE SEQUENCE [LARGE SCALE GENOMIC DNA]</scope>
    <source>
        <strain evidence="2 3">DSM 43768</strain>
    </source>
</reference>
<dbReference type="InterPro" id="IPR025447">
    <property type="entry name" value="DUF4192"/>
</dbReference>
<dbReference type="AlphaFoldDB" id="A0A7X0NQD5"/>
<evidence type="ECO:0000313" key="3">
    <source>
        <dbReference type="Proteomes" id="UP000565579"/>
    </source>
</evidence>
<gene>
    <name evidence="2" type="ORF">HD593_002487</name>
</gene>
<protein>
    <recommendedName>
        <fullName evidence="4">DUF4192 domain-containing protein</fullName>
    </recommendedName>
</protein>
<feature type="compositionally biased region" description="Low complexity" evidence="1">
    <location>
        <begin position="37"/>
        <end position="66"/>
    </location>
</feature>
<organism evidence="2 3">
    <name type="scientific">Nonomuraea rubra</name>
    <dbReference type="NCBI Taxonomy" id="46180"/>
    <lineage>
        <taxon>Bacteria</taxon>
        <taxon>Bacillati</taxon>
        <taxon>Actinomycetota</taxon>
        <taxon>Actinomycetes</taxon>
        <taxon>Streptosporangiales</taxon>
        <taxon>Streptosporangiaceae</taxon>
        <taxon>Nonomuraea</taxon>
    </lineage>
</organism>
<dbReference type="Proteomes" id="UP000565579">
    <property type="component" value="Unassembled WGS sequence"/>
</dbReference>
<accession>A0A7X0NQD5</accession>
<evidence type="ECO:0000256" key="1">
    <source>
        <dbReference type="SAM" id="MobiDB-lite"/>
    </source>
</evidence>
<dbReference type="RefSeq" id="WP_246546476.1">
    <property type="nucleotide sequence ID" value="NZ_BAAAXY010000042.1"/>
</dbReference>
<feature type="compositionally biased region" description="Low complexity" evidence="1">
    <location>
        <begin position="17"/>
        <end position="30"/>
    </location>
</feature>
<sequence length="445" mass="47115">MTSNRPTPAPHRPHPAPATGGVPSPSTLPSALPPPSTLSLSPSPGSFEATDAMPAQLPAQLPEQPATRMPLQASEQASGPPPTPSPSTTPFTPEPCLTLTSPTDVLAAVPYLVGFHPSASLIVVGLARGQVKMVARWGLPFPPGTLDAMSPLFGREGITEIVIIGYGPGDLVTPAVDEARRLAAKDGVRVGEALRAHEGRYWSYVCDLATCCPAEGTPYDLSSSQIAAEATVRGLVALPNREALERTLAPVTGPVRLAMRRATSAAIADFQARVTAATDLTAFTGQFVSEALTRVHSALETHSDGGRLNDAEAARLGLDLTVMRVRDEAWTLMDDSHALLWKDLTRRLEPRFIPPVASLLAMAAWRSGNSVQATIALERALTADPAYSMANLLMHALQNLLSPTILQGRLPTPAELDKTMGPPCASWLLPLINLLDEEDPLPALE</sequence>
<dbReference type="EMBL" id="JACHMI010000001">
    <property type="protein sequence ID" value="MBB6547692.1"/>
    <property type="molecule type" value="Genomic_DNA"/>
</dbReference>
<keyword evidence="3" id="KW-1185">Reference proteome</keyword>
<dbReference type="Pfam" id="PF13830">
    <property type="entry name" value="DUF4192"/>
    <property type="match status" value="1"/>
</dbReference>